<sequence>MAANEDQEMELEALRELSPVAFQYRIGESGDPKAFLIEVSWPETISTNSTVISMDAFFNNTIILDKLMVEVEAILELHMTYTLFEYAKDNKEVFHGKSTLSNSISIGTPDVPPSKKKEKKDLCVEIKPFSADNKGELPRGWNWVDVIR</sequence>
<reference evidence="1" key="2">
    <citation type="submission" date="2025-08" db="UniProtKB">
        <authorList>
            <consortium name="Ensembl"/>
        </authorList>
    </citation>
    <scope>IDENTIFICATION</scope>
</reference>
<proteinExistence type="predicted"/>
<reference evidence="1" key="3">
    <citation type="submission" date="2025-09" db="UniProtKB">
        <authorList>
            <consortium name="Ensembl"/>
        </authorList>
    </citation>
    <scope>IDENTIFICATION</scope>
</reference>
<dbReference type="AlphaFoldDB" id="A0A8C3UV64"/>
<dbReference type="PANTHER" id="PTHR21275">
    <property type="entry name" value="RWD DOMAIN-CONTAINING PROTEIN 4"/>
    <property type="match status" value="1"/>
</dbReference>
<dbReference type="PANTHER" id="PTHR21275:SF1">
    <property type="entry name" value="RWD DOMAIN-CONTAINING PROTEIN 4"/>
    <property type="match status" value="1"/>
</dbReference>
<dbReference type="InterPro" id="IPR042770">
    <property type="entry name" value="RWDD4"/>
</dbReference>
<keyword evidence="2" id="KW-1185">Reference proteome</keyword>
<name>A0A8C3UV64_CATUS</name>
<evidence type="ECO:0000313" key="1">
    <source>
        <dbReference type="Ensembl" id="ENSCUSP00005019477.1"/>
    </source>
</evidence>
<reference evidence="1" key="1">
    <citation type="submission" date="2020-10" db="EMBL/GenBank/DDBJ databases">
        <title>Catharus ustulatus (Swainson's thrush) genome, bCatUst1, primary haplotype v2.</title>
        <authorList>
            <person name="Delmore K."/>
            <person name="Vafadar M."/>
            <person name="Formenti G."/>
            <person name="Chow W."/>
            <person name="Pelan S."/>
            <person name="Howe K."/>
            <person name="Rhie A."/>
            <person name="Mountcastle J."/>
            <person name="Haase B."/>
            <person name="Fedrigo O."/>
            <person name="Jarvis E.D."/>
        </authorList>
    </citation>
    <scope>NUCLEOTIDE SEQUENCE [LARGE SCALE GENOMIC DNA]</scope>
</reference>
<evidence type="ECO:0000313" key="2">
    <source>
        <dbReference type="Proteomes" id="UP000694563"/>
    </source>
</evidence>
<dbReference type="Proteomes" id="UP000694563">
    <property type="component" value="Chromosome 5"/>
</dbReference>
<accession>A0A8C3UV64</accession>
<organism evidence="1 2">
    <name type="scientific">Catharus ustulatus</name>
    <name type="common">Russet-backed thrush</name>
    <name type="synonym">Hylocichla ustulatus</name>
    <dbReference type="NCBI Taxonomy" id="91951"/>
    <lineage>
        <taxon>Eukaryota</taxon>
        <taxon>Metazoa</taxon>
        <taxon>Chordata</taxon>
        <taxon>Craniata</taxon>
        <taxon>Vertebrata</taxon>
        <taxon>Euteleostomi</taxon>
        <taxon>Archelosauria</taxon>
        <taxon>Archosauria</taxon>
        <taxon>Dinosauria</taxon>
        <taxon>Saurischia</taxon>
        <taxon>Theropoda</taxon>
        <taxon>Coelurosauria</taxon>
        <taxon>Aves</taxon>
        <taxon>Neognathae</taxon>
        <taxon>Neoaves</taxon>
        <taxon>Telluraves</taxon>
        <taxon>Australaves</taxon>
        <taxon>Passeriformes</taxon>
        <taxon>Turdidae</taxon>
        <taxon>Catharus</taxon>
    </lineage>
</organism>
<protein>
    <submittedName>
        <fullName evidence="1">RWD domain containing 4</fullName>
    </submittedName>
</protein>
<dbReference type="Ensembl" id="ENSCUST00005020217.1">
    <property type="protein sequence ID" value="ENSCUSP00005019477.1"/>
    <property type="gene ID" value="ENSCUSG00005012461.1"/>
</dbReference>